<reference evidence="1 2" key="1">
    <citation type="submission" date="2013-05" db="EMBL/GenBank/DDBJ databases">
        <title>Complete genome sequence of the lipase-producing bacterium Photobacterium gaetbulicola Gung47.</title>
        <authorList>
            <person name="Kim Y.-O."/>
        </authorList>
    </citation>
    <scope>NUCLEOTIDE SEQUENCE [LARGE SCALE GENOMIC DNA]</scope>
    <source>
        <strain evidence="1 2">Gung47</strain>
    </source>
</reference>
<organism evidence="1 2">
    <name type="scientific">Photobacterium gaetbulicola Gung47</name>
    <dbReference type="NCBI Taxonomy" id="658445"/>
    <lineage>
        <taxon>Bacteria</taxon>
        <taxon>Pseudomonadati</taxon>
        <taxon>Pseudomonadota</taxon>
        <taxon>Gammaproteobacteria</taxon>
        <taxon>Vibrionales</taxon>
        <taxon>Vibrionaceae</taxon>
        <taxon>Photobacterium</taxon>
    </lineage>
</organism>
<dbReference type="HOGENOM" id="CLU_126492_0_0_6"/>
<dbReference type="AlphaFoldDB" id="A0A0C5WI35"/>
<accession>A0A0C5WI35</accession>
<keyword evidence="2" id="KW-1185">Reference proteome</keyword>
<name>A0A0C5WI35_9GAMM</name>
<evidence type="ECO:0000313" key="1">
    <source>
        <dbReference type="EMBL" id="AJR05817.1"/>
    </source>
</evidence>
<proteinExistence type="predicted"/>
<protein>
    <submittedName>
        <fullName evidence="1">Putative Sea24</fullName>
    </submittedName>
</protein>
<dbReference type="Proteomes" id="UP000032303">
    <property type="component" value="Chromosome 1"/>
</dbReference>
<dbReference type="EMBL" id="CP005973">
    <property type="protein sequence ID" value="AJR05817.1"/>
    <property type="molecule type" value="Genomic_DNA"/>
</dbReference>
<dbReference type="PATRIC" id="fig|658445.3.peg.863"/>
<evidence type="ECO:0000313" key="2">
    <source>
        <dbReference type="Proteomes" id="UP000032303"/>
    </source>
</evidence>
<dbReference type="KEGG" id="pgb:H744_1c0792"/>
<gene>
    <name evidence="1" type="ORF">H744_1c0792</name>
</gene>
<sequence length="101" mass="12034">MLNQKYPDFGPTLAHEKLTVRHDISISLETLRQWMIADGIWVPHAKRKPRVYQPRHRRDCLGELVQIDGSHHDWFEGRSPKCCWLVYIDDSCSRLMKLRCF</sequence>